<dbReference type="Gene3D" id="3.40.50.300">
    <property type="entry name" value="P-loop containing nucleotide triphosphate hydrolases"/>
    <property type="match status" value="1"/>
</dbReference>
<keyword evidence="7" id="KW-0472">Membrane</keyword>
<protein>
    <submittedName>
        <fullName evidence="9">tRNA dimethylallyltransferase</fullName>
    </submittedName>
</protein>
<reference evidence="8" key="1">
    <citation type="submission" date="2012-09" db="EMBL/GenBank/DDBJ databases">
        <authorList>
            <person name="Martin A.A."/>
        </authorList>
    </citation>
    <scope>NUCLEOTIDE SEQUENCE</scope>
</reference>
<sequence>MPLIVFKFLYLFAAIKMLIELCFFTGLPKKSQLMFSGLNIATNKITEDESEGIPHHLMSFVDATNSKYNIHQFREQALNIIEEIRCRGRIPVVVGGTAYYVESLLFEDNIIRTPGQGAVILRHSLGSLNAESARLIHPNNRSRVLRAIEIYRLTGKRKSEYLCEQRQSNGKCDLGGRLRFPESLVLSLDASKEVLIERLNERVEKMKERGLRKELEDYYDKNRGKLINRDHFGVLQCIGLKEFIPYLELSAGDRSSPRGDNLFQKGCDDVKLHTRQYARRQRNWVNSRFFRRQEAREVPSLTKLDTSDKDTFLASAIWIVDEWMSGHDFKENVGFSLCFLLRLMVSCIVCLVQIGSTQCA</sequence>
<dbReference type="InterPro" id="IPR027417">
    <property type="entry name" value="P-loop_NTPase"/>
</dbReference>
<evidence type="ECO:0000313" key="9">
    <source>
        <dbReference type="WBParaSite" id="ACAC_0001312501-mRNA-1"/>
    </source>
</evidence>
<keyword evidence="7" id="KW-1133">Transmembrane helix</keyword>
<dbReference type="GO" id="GO:0006400">
    <property type="term" value="P:tRNA modification"/>
    <property type="evidence" value="ECO:0007669"/>
    <property type="project" value="TreeGrafter"/>
</dbReference>
<dbReference type="PANTHER" id="PTHR11088:SF89">
    <property type="entry name" value="TRNA DIMETHYLALLYLTRANSFERASE"/>
    <property type="match status" value="1"/>
</dbReference>
<evidence type="ECO:0000256" key="5">
    <source>
        <dbReference type="RuleBase" id="RU003785"/>
    </source>
</evidence>
<reference evidence="9" key="2">
    <citation type="submission" date="2016-04" db="UniProtKB">
        <authorList>
            <consortium name="WormBaseParasite"/>
        </authorList>
    </citation>
    <scope>IDENTIFICATION</scope>
</reference>
<evidence type="ECO:0000256" key="2">
    <source>
        <dbReference type="ARBA" id="ARBA00022679"/>
    </source>
</evidence>
<dbReference type="STRING" id="6313.A0A158PCU5"/>
<dbReference type="InterPro" id="IPR039657">
    <property type="entry name" value="Dimethylallyltransferase"/>
</dbReference>
<evidence type="ECO:0000256" key="3">
    <source>
        <dbReference type="ARBA" id="ARBA00022741"/>
    </source>
</evidence>
<dbReference type="WBParaSite" id="ACAC_0001312501-mRNA-1">
    <property type="protein sequence ID" value="ACAC_0001312501-mRNA-1"/>
    <property type="gene ID" value="ACAC_0001312501"/>
</dbReference>
<dbReference type="Proteomes" id="UP000035642">
    <property type="component" value="Unassembled WGS sequence"/>
</dbReference>
<dbReference type="HAMAP" id="MF_00185">
    <property type="entry name" value="IPP_trans"/>
    <property type="match status" value="1"/>
</dbReference>
<feature type="transmembrane region" description="Helical" evidence="7">
    <location>
        <begin position="6"/>
        <end position="27"/>
    </location>
</feature>
<evidence type="ECO:0000313" key="8">
    <source>
        <dbReference type="Proteomes" id="UP000035642"/>
    </source>
</evidence>
<keyword evidence="8" id="KW-1185">Reference proteome</keyword>
<comment type="similarity">
    <text evidence="1 5">Belongs to the IPP transferase family.</text>
</comment>
<keyword evidence="7" id="KW-0812">Transmembrane</keyword>
<keyword evidence="3 5" id="KW-0547">Nucleotide-binding</keyword>
<keyword evidence="4 5" id="KW-0067">ATP-binding</keyword>
<evidence type="ECO:0000256" key="1">
    <source>
        <dbReference type="ARBA" id="ARBA00005842"/>
    </source>
</evidence>
<accession>A0A158PCU5</accession>
<organism evidence="8 9">
    <name type="scientific">Angiostrongylus cantonensis</name>
    <name type="common">Rat lungworm</name>
    <dbReference type="NCBI Taxonomy" id="6313"/>
    <lineage>
        <taxon>Eukaryota</taxon>
        <taxon>Metazoa</taxon>
        <taxon>Ecdysozoa</taxon>
        <taxon>Nematoda</taxon>
        <taxon>Chromadorea</taxon>
        <taxon>Rhabditida</taxon>
        <taxon>Rhabditina</taxon>
        <taxon>Rhabditomorpha</taxon>
        <taxon>Strongyloidea</taxon>
        <taxon>Metastrongylidae</taxon>
        <taxon>Angiostrongylus</taxon>
    </lineage>
</organism>
<dbReference type="InterPro" id="IPR018022">
    <property type="entry name" value="IPT"/>
</dbReference>
<name>A0A158PCU5_ANGCA</name>
<evidence type="ECO:0000256" key="7">
    <source>
        <dbReference type="SAM" id="Phobius"/>
    </source>
</evidence>
<keyword evidence="6" id="KW-0175">Coiled coil</keyword>
<keyword evidence="2 5" id="KW-0808">Transferase</keyword>
<feature type="coiled-coil region" evidence="6">
    <location>
        <begin position="189"/>
        <end position="216"/>
    </location>
</feature>
<evidence type="ECO:0000256" key="4">
    <source>
        <dbReference type="ARBA" id="ARBA00022840"/>
    </source>
</evidence>
<evidence type="ECO:0000256" key="6">
    <source>
        <dbReference type="SAM" id="Coils"/>
    </source>
</evidence>
<dbReference type="AlphaFoldDB" id="A0A158PCU5"/>
<dbReference type="Gene3D" id="1.10.20.140">
    <property type="match status" value="1"/>
</dbReference>
<dbReference type="GO" id="GO:0005739">
    <property type="term" value="C:mitochondrion"/>
    <property type="evidence" value="ECO:0007669"/>
    <property type="project" value="TreeGrafter"/>
</dbReference>
<proteinExistence type="inferred from homology"/>
<dbReference type="NCBIfam" id="TIGR00174">
    <property type="entry name" value="miaA"/>
    <property type="match status" value="1"/>
</dbReference>
<dbReference type="GO" id="GO:0005524">
    <property type="term" value="F:ATP binding"/>
    <property type="evidence" value="ECO:0007669"/>
    <property type="project" value="UniProtKB-KW"/>
</dbReference>
<dbReference type="PANTHER" id="PTHR11088">
    <property type="entry name" value="TRNA DIMETHYLALLYLTRANSFERASE"/>
    <property type="match status" value="1"/>
</dbReference>
<dbReference type="GO" id="GO:0052381">
    <property type="term" value="F:tRNA dimethylallyltransferase activity"/>
    <property type="evidence" value="ECO:0007669"/>
    <property type="project" value="InterPro"/>
</dbReference>
<dbReference type="Pfam" id="PF01715">
    <property type="entry name" value="IPPT"/>
    <property type="match status" value="1"/>
</dbReference>